<dbReference type="InterPro" id="IPR000843">
    <property type="entry name" value="HTH_LacI"/>
</dbReference>
<dbReference type="AlphaFoldDB" id="A0A939QDJ2"/>
<dbReference type="InterPro" id="IPR028082">
    <property type="entry name" value="Peripla_BP_I"/>
</dbReference>
<dbReference type="PROSITE" id="PS50932">
    <property type="entry name" value="HTH_LACI_2"/>
    <property type="match status" value="1"/>
</dbReference>
<dbReference type="GO" id="GO:0000976">
    <property type="term" value="F:transcription cis-regulatory region binding"/>
    <property type="evidence" value="ECO:0007669"/>
    <property type="project" value="TreeGrafter"/>
</dbReference>
<dbReference type="GO" id="GO:0003700">
    <property type="term" value="F:DNA-binding transcription factor activity"/>
    <property type="evidence" value="ECO:0007669"/>
    <property type="project" value="TreeGrafter"/>
</dbReference>
<proteinExistence type="predicted"/>
<keyword evidence="6" id="KW-1185">Reference proteome</keyword>
<evidence type="ECO:0000256" key="2">
    <source>
        <dbReference type="ARBA" id="ARBA00023125"/>
    </source>
</evidence>
<dbReference type="InterPro" id="IPR010982">
    <property type="entry name" value="Lambda_DNA-bd_dom_sf"/>
</dbReference>
<dbReference type="SMART" id="SM00354">
    <property type="entry name" value="HTH_LACI"/>
    <property type="match status" value="1"/>
</dbReference>
<evidence type="ECO:0000256" key="3">
    <source>
        <dbReference type="ARBA" id="ARBA00023163"/>
    </source>
</evidence>
<evidence type="ECO:0000259" key="4">
    <source>
        <dbReference type="PROSITE" id="PS50932"/>
    </source>
</evidence>
<dbReference type="CDD" id="cd01392">
    <property type="entry name" value="HTH_LacI"/>
    <property type="match status" value="1"/>
</dbReference>
<evidence type="ECO:0000313" key="5">
    <source>
        <dbReference type="EMBL" id="MBO2989178.1"/>
    </source>
</evidence>
<gene>
    <name evidence="5" type="ORF">J4H85_04095</name>
</gene>
<protein>
    <submittedName>
        <fullName evidence="5">LacI family DNA-binding transcriptional regulator</fullName>
    </submittedName>
</protein>
<dbReference type="RefSeq" id="WP_208237056.1">
    <property type="nucleotide sequence ID" value="NZ_BAAAQU010000001.1"/>
</dbReference>
<keyword evidence="3" id="KW-0804">Transcription</keyword>
<reference evidence="5" key="1">
    <citation type="submission" date="2021-03" db="EMBL/GenBank/DDBJ databases">
        <title>Leucobacter chromiisoli sp. nov., isolated from chromium-containing soil of chemical plant.</title>
        <authorList>
            <person name="Xu Z."/>
        </authorList>
    </citation>
    <scope>NUCLEOTIDE SEQUENCE</scope>
    <source>
        <strain evidence="5">K 70/01</strain>
    </source>
</reference>
<feature type="domain" description="HTH lacI-type" evidence="4">
    <location>
        <begin position="6"/>
        <end position="60"/>
    </location>
</feature>
<evidence type="ECO:0000256" key="1">
    <source>
        <dbReference type="ARBA" id="ARBA00023015"/>
    </source>
</evidence>
<dbReference type="PANTHER" id="PTHR30146:SF153">
    <property type="entry name" value="LACTOSE OPERON REPRESSOR"/>
    <property type="match status" value="1"/>
</dbReference>
<organism evidence="5 6">
    <name type="scientific">Leucobacter tardus</name>
    <dbReference type="NCBI Taxonomy" id="501483"/>
    <lineage>
        <taxon>Bacteria</taxon>
        <taxon>Bacillati</taxon>
        <taxon>Actinomycetota</taxon>
        <taxon>Actinomycetes</taxon>
        <taxon>Micrococcales</taxon>
        <taxon>Microbacteriaceae</taxon>
        <taxon>Leucobacter</taxon>
    </lineage>
</organism>
<accession>A0A939QDJ2</accession>
<keyword evidence="2 5" id="KW-0238">DNA-binding</keyword>
<keyword evidence="1" id="KW-0805">Transcription regulation</keyword>
<dbReference type="Pfam" id="PF00356">
    <property type="entry name" value="LacI"/>
    <property type="match status" value="1"/>
</dbReference>
<dbReference type="Proteomes" id="UP000668403">
    <property type="component" value="Unassembled WGS sequence"/>
</dbReference>
<dbReference type="PANTHER" id="PTHR30146">
    <property type="entry name" value="LACI-RELATED TRANSCRIPTIONAL REPRESSOR"/>
    <property type="match status" value="1"/>
</dbReference>
<dbReference type="SUPFAM" id="SSF47413">
    <property type="entry name" value="lambda repressor-like DNA-binding domains"/>
    <property type="match status" value="1"/>
</dbReference>
<evidence type="ECO:0000313" key="6">
    <source>
        <dbReference type="Proteomes" id="UP000668403"/>
    </source>
</evidence>
<comment type="caution">
    <text evidence="5">The sequence shown here is derived from an EMBL/GenBank/DDBJ whole genome shotgun (WGS) entry which is preliminary data.</text>
</comment>
<sequence>MPRPPITILDIAASLGISKTAVSAALSGTGRVSATTRERVLAEADRLGYVTNRAAQRLRGGEHGAIGLRVPTDLQSLAFYMEFAFGVADFAAEAGRDLVLFTGDPHRSSRELPVDGLLVLDPVRDDPFAVLATSAKLPWVSVGPYTGAGAEGLAGSIAVDHHALTQRVLDRLQRSGSGRPALVAIDPARAPLWGAQVLSGYADWCATHAVAPLVLDCAVEPSDARLQELVGAVASDGDHDAVVWVAQGLAARALALADRDTPADDSRTLRMATLAGDLRAESGVADLVSADLRPRAYGHAAAEVLERALSGGPERLDHVTHRAEIVGPLGHGH</sequence>
<dbReference type="Gene3D" id="1.10.260.40">
    <property type="entry name" value="lambda repressor-like DNA-binding domains"/>
    <property type="match status" value="1"/>
</dbReference>
<dbReference type="Gene3D" id="3.40.50.2300">
    <property type="match status" value="1"/>
</dbReference>
<name>A0A939QDJ2_9MICO</name>
<dbReference type="SUPFAM" id="SSF53822">
    <property type="entry name" value="Periplasmic binding protein-like I"/>
    <property type="match status" value="1"/>
</dbReference>
<dbReference type="EMBL" id="JAGFBF010000001">
    <property type="protein sequence ID" value="MBO2989178.1"/>
    <property type="molecule type" value="Genomic_DNA"/>
</dbReference>